<dbReference type="Gene3D" id="3.60.10.10">
    <property type="entry name" value="Endonuclease/exonuclease/phosphatase"/>
    <property type="match status" value="1"/>
</dbReference>
<keyword evidence="2" id="KW-0255">Endonuclease</keyword>
<keyword evidence="3" id="KW-1185">Reference proteome</keyword>
<dbReference type="PANTHER" id="PTHR14859">
    <property type="entry name" value="CALCOFLUOR WHITE HYPERSENSITIVE PROTEIN PRECURSOR"/>
    <property type="match status" value="1"/>
</dbReference>
<dbReference type="GO" id="GO:0006506">
    <property type="term" value="P:GPI anchor biosynthetic process"/>
    <property type="evidence" value="ECO:0007669"/>
    <property type="project" value="TreeGrafter"/>
</dbReference>
<organism evidence="2 3">
    <name type="scientific">Actinacidiphila oryziradicis</name>
    <dbReference type="NCBI Taxonomy" id="2571141"/>
    <lineage>
        <taxon>Bacteria</taxon>
        <taxon>Bacillati</taxon>
        <taxon>Actinomycetota</taxon>
        <taxon>Actinomycetes</taxon>
        <taxon>Kitasatosporales</taxon>
        <taxon>Streptomycetaceae</taxon>
        <taxon>Actinacidiphila</taxon>
    </lineage>
</organism>
<sequence>MRVLTWNLWWRFGPWQERRKAILAVLREMRPDVCGLQEVWAQGGENLAEWLADELGMHWTWAASDRPGRWQQRIGDPTVDIGNAVLSRWPIVGRDVERLPVNGGQDDGRMALFALLDAPGQQVPFFTAHLNSRGHESAVRCGQVGALARFVASRRGDTAYPPVLTGDFNAEPDADEMRLIGGHKTAPLVPGQVLHDVWRFADPLLPSGTWDVTESDTPGIYEPNARIDYILVGLPGPGGLGQVRAVRRAGDARVGGVWPSDHAAVVADLAL</sequence>
<dbReference type="SUPFAM" id="SSF56219">
    <property type="entry name" value="DNase I-like"/>
    <property type="match status" value="1"/>
</dbReference>
<comment type="caution">
    <text evidence="2">The sequence shown here is derived from an EMBL/GenBank/DDBJ whole genome shotgun (WGS) entry which is preliminary data.</text>
</comment>
<protein>
    <submittedName>
        <fullName evidence="2">Endonuclease</fullName>
    </submittedName>
</protein>
<dbReference type="Proteomes" id="UP000305778">
    <property type="component" value="Unassembled WGS sequence"/>
</dbReference>
<evidence type="ECO:0000313" key="2">
    <source>
        <dbReference type="EMBL" id="TKA08834.1"/>
    </source>
</evidence>
<accession>A0A4U0SGS3</accession>
<name>A0A4U0SGS3_9ACTN</name>
<dbReference type="OrthoDB" id="9787701at2"/>
<dbReference type="PANTHER" id="PTHR14859:SF1">
    <property type="entry name" value="PGAP2-INTERACTING PROTEIN"/>
    <property type="match status" value="1"/>
</dbReference>
<dbReference type="GO" id="GO:0004519">
    <property type="term" value="F:endonuclease activity"/>
    <property type="evidence" value="ECO:0007669"/>
    <property type="project" value="UniProtKB-KW"/>
</dbReference>
<reference evidence="2 3" key="1">
    <citation type="submission" date="2019-04" db="EMBL/GenBank/DDBJ databases">
        <title>Streptomyces oryziradicis sp. nov., a novel actinomycete isolated from rhizosphere soil of rice (Oryza sativa L.).</title>
        <authorList>
            <person name="Li C."/>
        </authorList>
    </citation>
    <scope>NUCLEOTIDE SEQUENCE [LARGE SCALE GENOMIC DNA]</scope>
    <source>
        <strain evidence="2 3">NEAU-C40</strain>
    </source>
</reference>
<keyword evidence="2" id="KW-0540">Nuclease</keyword>
<dbReference type="AlphaFoldDB" id="A0A4U0SGS3"/>
<dbReference type="InterPro" id="IPR036691">
    <property type="entry name" value="Endo/exonu/phosph_ase_sf"/>
</dbReference>
<proteinExistence type="predicted"/>
<dbReference type="GO" id="GO:0016020">
    <property type="term" value="C:membrane"/>
    <property type="evidence" value="ECO:0007669"/>
    <property type="project" value="GOC"/>
</dbReference>
<dbReference type="InterPro" id="IPR051916">
    <property type="entry name" value="GPI-anchor_lipid_remodeler"/>
</dbReference>
<dbReference type="Pfam" id="PF03372">
    <property type="entry name" value="Exo_endo_phos"/>
    <property type="match status" value="1"/>
</dbReference>
<gene>
    <name evidence="2" type="ORF">FCI23_26125</name>
</gene>
<evidence type="ECO:0000313" key="3">
    <source>
        <dbReference type="Proteomes" id="UP000305778"/>
    </source>
</evidence>
<keyword evidence="2" id="KW-0378">Hydrolase</keyword>
<dbReference type="InterPro" id="IPR005135">
    <property type="entry name" value="Endo/exonuclease/phosphatase"/>
</dbReference>
<dbReference type="RefSeq" id="WP_136726377.1">
    <property type="nucleotide sequence ID" value="NZ_SUMC01000027.1"/>
</dbReference>
<dbReference type="EMBL" id="SUMC01000027">
    <property type="protein sequence ID" value="TKA08834.1"/>
    <property type="molecule type" value="Genomic_DNA"/>
</dbReference>
<evidence type="ECO:0000259" key="1">
    <source>
        <dbReference type="Pfam" id="PF03372"/>
    </source>
</evidence>
<feature type="domain" description="Endonuclease/exonuclease/phosphatase" evidence="1">
    <location>
        <begin position="4"/>
        <end position="262"/>
    </location>
</feature>